<dbReference type="AlphaFoldDB" id="A0A4Q9M6L6"/>
<proteinExistence type="predicted"/>
<evidence type="ECO:0000313" key="1">
    <source>
        <dbReference type="EMBL" id="TBU21947.1"/>
    </source>
</evidence>
<sequence length="80" mass="8886">MSVSRYIADGYSYRVATERSPNARNISIKRGLETVGFLSILEIYTISSSTSRRARHCLRLMPVGIPLFYIVPSGELTSCG</sequence>
<accession>A0A4Q9M6L6</accession>
<dbReference type="Proteomes" id="UP000292957">
    <property type="component" value="Unassembled WGS sequence"/>
</dbReference>
<protein>
    <submittedName>
        <fullName evidence="1">Uncharacterized protein</fullName>
    </submittedName>
</protein>
<gene>
    <name evidence="1" type="ORF">BD311DRAFT_177406</name>
</gene>
<reference evidence="1" key="1">
    <citation type="submission" date="2019-01" db="EMBL/GenBank/DDBJ databases">
        <title>Draft genome sequences of three monokaryotic isolates of the white-rot basidiomycete fungus Dichomitus squalens.</title>
        <authorList>
            <consortium name="DOE Joint Genome Institute"/>
            <person name="Lopez S.C."/>
            <person name="Andreopoulos B."/>
            <person name="Pangilinan J."/>
            <person name="Lipzen A."/>
            <person name="Riley R."/>
            <person name="Ahrendt S."/>
            <person name="Ng V."/>
            <person name="Barry K."/>
            <person name="Daum C."/>
            <person name="Grigoriev I.V."/>
            <person name="Hilden K.S."/>
            <person name="Makela M.R."/>
            <person name="de Vries R.P."/>
        </authorList>
    </citation>
    <scope>NUCLEOTIDE SEQUENCE [LARGE SCALE GENOMIC DNA]</scope>
    <source>
        <strain evidence="1">OM18370.1</strain>
    </source>
</reference>
<dbReference type="EMBL" id="ML143566">
    <property type="protein sequence ID" value="TBU21947.1"/>
    <property type="molecule type" value="Genomic_DNA"/>
</dbReference>
<name>A0A4Q9M6L6_9APHY</name>
<organism evidence="1">
    <name type="scientific">Dichomitus squalens</name>
    <dbReference type="NCBI Taxonomy" id="114155"/>
    <lineage>
        <taxon>Eukaryota</taxon>
        <taxon>Fungi</taxon>
        <taxon>Dikarya</taxon>
        <taxon>Basidiomycota</taxon>
        <taxon>Agaricomycotina</taxon>
        <taxon>Agaricomycetes</taxon>
        <taxon>Polyporales</taxon>
        <taxon>Polyporaceae</taxon>
        <taxon>Dichomitus</taxon>
    </lineage>
</organism>